<dbReference type="GO" id="GO:0000287">
    <property type="term" value="F:magnesium ion binding"/>
    <property type="evidence" value="ECO:0007669"/>
    <property type="project" value="TreeGrafter"/>
</dbReference>
<dbReference type="RefSeq" id="WP_194451061.1">
    <property type="nucleotide sequence ID" value="NZ_CP063849.1"/>
</dbReference>
<comment type="cofactor">
    <cofactor evidence="1">
        <name>Mg(2+)</name>
        <dbReference type="ChEBI" id="CHEBI:18420"/>
    </cofactor>
</comment>
<dbReference type="CDD" id="cd03316">
    <property type="entry name" value="MR_like"/>
    <property type="match status" value="1"/>
</dbReference>
<dbReference type="SFLD" id="SFLDS00001">
    <property type="entry name" value="Enolase"/>
    <property type="match status" value="1"/>
</dbReference>
<keyword evidence="2" id="KW-0479">Metal-binding</keyword>
<dbReference type="InterPro" id="IPR046945">
    <property type="entry name" value="RHMD-like"/>
</dbReference>
<dbReference type="InterPro" id="IPR036849">
    <property type="entry name" value="Enolase-like_C_sf"/>
</dbReference>
<feature type="signal peptide" evidence="4">
    <location>
        <begin position="1"/>
        <end position="24"/>
    </location>
</feature>
<dbReference type="PANTHER" id="PTHR13794">
    <property type="entry name" value="ENOLASE SUPERFAMILY, MANDELATE RACEMASE"/>
    <property type="match status" value="1"/>
</dbReference>
<evidence type="ECO:0000259" key="5">
    <source>
        <dbReference type="SMART" id="SM00922"/>
    </source>
</evidence>
<dbReference type="SUPFAM" id="SSF54826">
    <property type="entry name" value="Enolase N-terminal domain-like"/>
    <property type="match status" value="1"/>
</dbReference>
<dbReference type="GO" id="GO:0016052">
    <property type="term" value="P:carbohydrate catabolic process"/>
    <property type="evidence" value="ECO:0007669"/>
    <property type="project" value="TreeGrafter"/>
</dbReference>
<dbReference type="PANTHER" id="PTHR13794:SF58">
    <property type="entry name" value="MITOCHONDRIAL ENOLASE SUPERFAMILY MEMBER 1"/>
    <property type="match status" value="1"/>
</dbReference>
<dbReference type="InterPro" id="IPR013342">
    <property type="entry name" value="Mandelate_racemase_C"/>
</dbReference>
<dbReference type="KEGG" id="pfer:IRI77_05435"/>
<keyword evidence="3" id="KW-0460">Magnesium</keyword>
<proteinExistence type="predicted"/>
<dbReference type="SFLD" id="SFLDG00179">
    <property type="entry name" value="mandelate_racemase"/>
    <property type="match status" value="1"/>
</dbReference>
<keyword evidence="7" id="KW-1185">Reference proteome</keyword>
<evidence type="ECO:0000256" key="4">
    <source>
        <dbReference type="SAM" id="SignalP"/>
    </source>
</evidence>
<dbReference type="InterPro" id="IPR029017">
    <property type="entry name" value="Enolase-like_N"/>
</dbReference>
<reference evidence="6 7" key="1">
    <citation type="submission" date="2020-10" db="EMBL/GenBank/DDBJ databases">
        <title>Complete genome sequence of Paludibaculum fermentans P105T, a facultatively anaerobic acidobacterium capable of dissimilatory Fe(III) reduction.</title>
        <authorList>
            <person name="Dedysh S.N."/>
            <person name="Beletsky A.V."/>
            <person name="Kulichevskaya I.S."/>
            <person name="Mardanov A.V."/>
            <person name="Ravin N.V."/>
        </authorList>
    </citation>
    <scope>NUCLEOTIDE SEQUENCE [LARGE SCALE GENOMIC DNA]</scope>
    <source>
        <strain evidence="6 7">P105</strain>
    </source>
</reference>
<dbReference type="GO" id="GO:0016836">
    <property type="term" value="F:hydro-lyase activity"/>
    <property type="evidence" value="ECO:0007669"/>
    <property type="project" value="TreeGrafter"/>
</dbReference>
<evidence type="ECO:0000313" key="6">
    <source>
        <dbReference type="EMBL" id="QOY89399.1"/>
    </source>
</evidence>
<dbReference type="InterPro" id="IPR029065">
    <property type="entry name" value="Enolase_C-like"/>
</dbReference>
<dbReference type="Gene3D" id="3.20.20.120">
    <property type="entry name" value="Enolase-like C-terminal domain"/>
    <property type="match status" value="1"/>
</dbReference>
<dbReference type="Gene3D" id="3.30.390.10">
    <property type="entry name" value="Enolase-like, N-terminal domain"/>
    <property type="match status" value="1"/>
</dbReference>
<name>A0A7S7NUD5_PALFE</name>
<evidence type="ECO:0000256" key="1">
    <source>
        <dbReference type="ARBA" id="ARBA00001946"/>
    </source>
</evidence>
<organism evidence="6 7">
    <name type="scientific">Paludibaculum fermentans</name>
    <dbReference type="NCBI Taxonomy" id="1473598"/>
    <lineage>
        <taxon>Bacteria</taxon>
        <taxon>Pseudomonadati</taxon>
        <taxon>Acidobacteriota</taxon>
        <taxon>Terriglobia</taxon>
        <taxon>Bryobacterales</taxon>
        <taxon>Bryobacteraceae</taxon>
        <taxon>Paludibaculum</taxon>
    </lineage>
</organism>
<accession>A0A7S7NUD5</accession>
<dbReference type="Pfam" id="PF13378">
    <property type="entry name" value="MR_MLE_C"/>
    <property type="match status" value="1"/>
</dbReference>
<dbReference type="PROSITE" id="PS51318">
    <property type="entry name" value="TAT"/>
    <property type="match status" value="1"/>
</dbReference>
<protein>
    <submittedName>
        <fullName evidence="6">Mandelate racemase/muconate lactonizing enzyme family protein</fullName>
    </submittedName>
</protein>
<sequence>MKADRRSFLSAAAGAGLAALPAAAAPSPAVQARYDKLDAILKQPVLKRQYFTAPVIIESVELLHLDGAYLCRVRSKDGAEGISVAHSTMNRLFPIFLKDVAPFFLGKDARELDLILEKVFIFGFNFRFSGLALGLPLATVEFAILEMLGRMAQKPVGELIGEVHHKEVGVYMATEWREKPVEESLKLIQGAVAEYDIHALKIKIGGLMFMTTDMYAEGPPGRTEKIVPLVRKTFGDKMALYADSNSFYTVPEAIRVGRLLEQYKFVYFEEPVKFDHIEEIKQVADTLTIPIANGEQDFDYYGFRWLMANDGLDIVQPDNYYFGGLIRSMKVARMAAAFGKTIVPHMSGGGLGFLYDVQFVSAAPNAGEHHEFKSFKTHVKYECKTAPMKVVNGKIKVPTGPGFGADLDPDWVKKHQPVRL</sequence>
<evidence type="ECO:0000256" key="3">
    <source>
        <dbReference type="ARBA" id="ARBA00022842"/>
    </source>
</evidence>
<dbReference type="AlphaFoldDB" id="A0A7S7NUD5"/>
<feature type="domain" description="Mandelate racemase/muconate lactonizing enzyme C-terminal" evidence="5">
    <location>
        <begin position="181"/>
        <end position="290"/>
    </location>
</feature>
<dbReference type="SMART" id="SM00922">
    <property type="entry name" value="MR_MLE"/>
    <property type="match status" value="1"/>
</dbReference>
<gene>
    <name evidence="6" type="ORF">IRI77_05435</name>
</gene>
<dbReference type="EMBL" id="CP063849">
    <property type="protein sequence ID" value="QOY89399.1"/>
    <property type="molecule type" value="Genomic_DNA"/>
</dbReference>
<evidence type="ECO:0000256" key="2">
    <source>
        <dbReference type="ARBA" id="ARBA00022723"/>
    </source>
</evidence>
<dbReference type="InterPro" id="IPR006311">
    <property type="entry name" value="TAT_signal"/>
</dbReference>
<feature type="chain" id="PRO_5032569719" evidence="4">
    <location>
        <begin position="25"/>
        <end position="420"/>
    </location>
</feature>
<dbReference type="Proteomes" id="UP000593892">
    <property type="component" value="Chromosome"/>
</dbReference>
<keyword evidence="4" id="KW-0732">Signal</keyword>
<dbReference type="SUPFAM" id="SSF51604">
    <property type="entry name" value="Enolase C-terminal domain-like"/>
    <property type="match status" value="1"/>
</dbReference>
<evidence type="ECO:0000313" key="7">
    <source>
        <dbReference type="Proteomes" id="UP000593892"/>
    </source>
</evidence>